<protein>
    <submittedName>
        <fullName evidence="3">Uncharacterized protein</fullName>
    </submittedName>
</protein>
<proteinExistence type="predicted"/>
<evidence type="ECO:0000313" key="4">
    <source>
        <dbReference type="Proteomes" id="UP000596742"/>
    </source>
</evidence>
<name>A0A8B6HKG7_MYTGA</name>
<reference evidence="3" key="1">
    <citation type="submission" date="2018-11" db="EMBL/GenBank/DDBJ databases">
        <authorList>
            <person name="Alioto T."/>
            <person name="Alioto T."/>
        </authorList>
    </citation>
    <scope>NUCLEOTIDE SEQUENCE</scope>
</reference>
<keyword evidence="2" id="KW-0472">Membrane</keyword>
<organism evidence="3 4">
    <name type="scientific">Mytilus galloprovincialis</name>
    <name type="common">Mediterranean mussel</name>
    <dbReference type="NCBI Taxonomy" id="29158"/>
    <lineage>
        <taxon>Eukaryota</taxon>
        <taxon>Metazoa</taxon>
        <taxon>Spiralia</taxon>
        <taxon>Lophotrochozoa</taxon>
        <taxon>Mollusca</taxon>
        <taxon>Bivalvia</taxon>
        <taxon>Autobranchia</taxon>
        <taxon>Pteriomorphia</taxon>
        <taxon>Mytilida</taxon>
        <taxon>Mytiloidea</taxon>
        <taxon>Mytilidae</taxon>
        <taxon>Mytilinae</taxon>
        <taxon>Mytilus</taxon>
    </lineage>
</organism>
<accession>A0A8B6HKG7</accession>
<dbReference type="EMBL" id="UYJE01010207">
    <property type="protein sequence ID" value="VDI80849.1"/>
    <property type="molecule type" value="Genomic_DNA"/>
</dbReference>
<evidence type="ECO:0000313" key="3">
    <source>
        <dbReference type="EMBL" id="VDI80849.1"/>
    </source>
</evidence>
<dbReference type="Proteomes" id="UP000596742">
    <property type="component" value="Unassembled WGS sequence"/>
</dbReference>
<evidence type="ECO:0000256" key="1">
    <source>
        <dbReference type="SAM" id="MobiDB-lite"/>
    </source>
</evidence>
<evidence type="ECO:0000256" key="2">
    <source>
        <dbReference type="SAM" id="Phobius"/>
    </source>
</evidence>
<sequence>MRRRLSTSFSVDDSEPIVKDPIDESDDDLIVWSKSTKDTENEEQIDSVEFHPDVALTIEPTSVQSFVSKELFRKKSFWIIVTSSVVILIIFSLLIHKILTSIQDTEIGSKQNETKPHLSLTL</sequence>
<feature type="compositionally biased region" description="Polar residues" evidence="1">
    <location>
        <begin position="1"/>
        <end position="11"/>
    </location>
</feature>
<comment type="caution">
    <text evidence="3">The sequence shown here is derived from an EMBL/GenBank/DDBJ whole genome shotgun (WGS) entry which is preliminary data.</text>
</comment>
<keyword evidence="4" id="KW-1185">Reference proteome</keyword>
<dbReference type="AlphaFoldDB" id="A0A8B6HKG7"/>
<keyword evidence="2" id="KW-0812">Transmembrane</keyword>
<gene>
    <name evidence="3" type="ORF">MGAL_10B083651</name>
</gene>
<feature type="transmembrane region" description="Helical" evidence="2">
    <location>
        <begin position="77"/>
        <end position="95"/>
    </location>
</feature>
<feature type="region of interest" description="Disordered" evidence="1">
    <location>
        <begin position="1"/>
        <end position="22"/>
    </location>
</feature>
<keyword evidence="2" id="KW-1133">Transmembrane helix</keyword>